<proteinExistence type="predicted"/>
<feature type="region of interest" description="Disordered" evidence="1">
    <location>
        <begin position="75"/>
        <end position="108"/>
    </location>
</feature>
<feature type="compositionally biased region" description="Basic and acidic residues" evidence="1">
    <location>
        <begin position="182"/>
        <end position="195"/>
    </location>
</feature>
<name>A0A4P9Z2N4_9FUNG</name>
<feature type="compositionally biased region" description="Low complexity" evidence="1">
    <location>
        <begin position="75"/>
        <end position="105"/>
    </location>
</feature>
<protein>
    <submittedName>
        <fullName evidence="2">Uncharacterized protein</fullName>
    </submittedName>
</protein>
<evidence type="ECO:0000256" key="1">
    <source>
        <dbReference type="SAM" id="MobiDB-lite"/>
    </source>
</evidence>
<feature type="compositionally biased region" description="Acidic residues" evidence="1">
    <location>
        <begin position="201"/>
        <end position="211"/>
    </location>
</feature>
<organism evidence="2 3">
    <name type="scientific">Syncephalis pseudoplumigaleata</name>
    <dbReference type="NCBI Taxonomy" id="1712513"/>
    <lineage>
        <taxon>Eukaryota</taxon>
        <taxon>Fungi</taxon>
        <taxon>Fungi incertae sedis</taxon>
        <taxon>Zoopagomycota</taxon>
        <taxon>Zoopagomycotina</taxon>
        <taxon>Zoopagomycetes</taxon>
        <taxon>Zoopagales</taxon>
        <taxon>Piptocephalidaceae</taxon>
        <taxon>Syncephalis</taxon>
    </lineage>
</organism>
<feature type="region of interest" description="Disordered" evidence="1">
    <location>
        <begin position="1"/>
        <end position="47"/>
    </location>
</feature>
<dbReference type="EMBL" id="KZ989332">
    <property type="protein sequence ID" value="RKP26797.1"/>
    <property type="molecule type" value="Genomic_DNA"/>
</dbReference>
<sequence>MADRTITPDWMATPSSHALRPPVTTRDLDAPSSGRLVHSPMHQRSSSTPLMAARLLQMEESSGLLLGQPVAPSLSAKSSSFAPSHPTTSTAAATAAALPSSSSSSGGTRQVHVQARYVAKHLFITCSVPDTVTVSQTRDLLLLRCDLWQTPKAVHRPRLLPCPHSTFATVLGSYGKKKGRRKADDARQTKRDHMNGRGGDGGDDDDADDEEREQQWRSRFGLFCPAKGHWLDNARPLSYYEFHDRVELELHHRSDFVRIPDTEPRHEVDLSGGFVLRWKPPACGHVQHAPTMEIVVHQCTLHITTEEEVELRHWYRILDGLDATIKRKSRSADVLNVYEPMDWIPPQWHSDSPLSHHHHHHPPTSMRSTHSARSSIYHLDMAHPIPMTARPSIEVASCSDYTPSTTSSRSPTPVNVARHNDRIVSPVPSTFYMVHTRPSASRPNPMETRPATTIVLQHHHHHHQYLAPHADETARSSPIRPRLMRFSSSQSLRGCFLWPQSKLHRRANSQDMITERRGTSSSRSAGFFHLTRSMHG</sequence>
<dbReference type="Proteomes" id="UP000278143">
    <property type="component" value="Unassembled WGS sequence"/>
</dbReference>
<evidence type="ECO:0000313" key="3">
    <source>
        <dbReference type="Proteomes" id="UP000278143"/>
    </source>
</evidence>
<feature type="region of interest" description="Disordered" evidence="1">
    <location>
        <begin position="508"/>
        <end position="536"/>
    </location>
</feature>
<gene>
    <name evidence="2" type="ORF">SYNPS1DRAFT_27524</name>
</gene>
<evidence type="ECO:0000313" key="2">
    <source>
        <dbReference type="EMBL" id="RKP26797.1"/>
    </source>
</evidence>
<accession>A0A4P9Z2N4</accession>
<dbReference type="AlphaFoldDB" id="A0A4P9Z2N4"/>
<feature type="region of interest" description="Disordered" evidence="1">
    <location>
        <begin position="352"/>
        <end position="372"/>
    </location>
</feature>
<dbReference type="OrthoDB" id="5588474at2759"/>
<keyword evidence="3" id="KW-1185">Reference proteome</keyword>
<reference evidence="3" key="1">
    <citation type="journal article" date="2018" name="Nat. Microbiol.">
        <title>Leveraging single-cell genomics to expand the fungal tree of life.</title>
        <authorList>
            <person name="Ahrendt S.R."/>
            <person name="Quandt C.A."/>
            <person name="Ciobanu D."/>
            <person name="Clum A."/>
            <person name="Salamov A."/>
            <person name="Andreopoulos B."/>
            <person name="Cheng J.F."/>
            <person name="Woyke T."/>
            <person name="Pelin A."/>
            <person name="Henrissat B."/>
            <person name="Reynolds N.K."/>
            <person name="Benny G.L."/>
            <person name="Smith M.E."/>
            <person name="James T.Y."/>
            <person name="Grigoriev I.V."/>
        </authorList>
    </citation>
    <scope>NUCLEOTIDE SEQUENCE [LARGE SCALE GENOMIC DNA]</scope>
    <source>
        <strain evidence="3">Benny S71-1</strain>
    </source>
</reference>
<feature type="region of interest" description="Disordered" evidence="1">
    <location>
        <begin position="173"/>
        <end position="211"/>
    </location>
</feature>